<gene>
    <name evidence="3" type="ORF">HGO97_016955</name>
</gene>
<evidence type="ECO:0000259" key="2">
    <source>
        <dbReference type="PROSITE" id="PS50893"/>
    </source>
</evidence>
<dbReference type="PANTHER" id="PTHR42788:SF13">
    <property type="entry name" value="ALIPHATIC SULFONATES IMPORT ATP-BINDING PROTEIN SSUB"/>
    <property type="match status" value="1"/>
</dbReference>
<keyword evidence="3" id="KW-0547">Nucleotide-binding</keyword>
<comment type="caution">
    <text evidence="3">The sequence shown here is derived from an EMBL/GenBank/DDBJ whole genome shotgun (WGS) entry which is preliminary data.</text>
</comment>
<evidence type="ECO:0000313" key="3">
    <source>
        <dbReference type="EMBL" id="MBU3877495.1"/>
    </source>
</evidence>
<reference evidence="3 4" key="1">
    <citation type="submission" date="2021-06" db="EMBL/GenBank/DDBJ databases">
        <title>Faecalicatena sp. nov. isolated from porcine feces.</title>
        <authorList>
            <person name="Oh B.S."/>
            <person name="Lee J.H."/>
        </authorList>
    </citation>
    <scope>NUCLEOTIDE SEQUENCE [LARGE SCALE GENOMIC DNA]</scope>
    <source>
        <strain evidence="3 4">AGMB00832</strain>
    </source>
</reference>
<dbReference type="InterPro" id="IPR017871">
    <property type="entry name" value="ABC_transporter-like_CS"/>
</dbReference>
<name>A0ABS6D8A8_9FIRM</name>
<dbReference type="RefSeq" id="WP_216244084.1">
    <property type="nucleotide sequence ID" value="NZ_JABACJ020000019.1"/>
</dbReference>
<keyword evidence="3" id="KW-0067">ATP-binding</keyword>
<dbReference type="InterPro" id="IPR050166">
    <property type="entry name" value="ABC_transporter_ATP-bind"/>
</dbReference>
<dbReference type="PANTHER" id="PTHR42788">
    <property type="entry name" value="TAURINE IMPORT ATP-BINDING PROTEIN-RELATED"/>
    <property type="match status" value="1"/>
</dbReference>
<keyword evidence="4" id="KW-1185">Reference proteome</keyword>
<feature type="domain" description="ABC transporter" evidence="2">
    <location>
        <begin position="9"/>
        <end position="244"/>
    </location>
</feature>
<organism evidence="3 4">
    <name type="scientific">Faecalicatena faecalis</name>
    <dbReference type="NCBI Taxonomy" id="2726362"/>
    <lineage>
        <taxon>Bacteria</taxon>
        <taxon>Bacillati</taxon>
        <taxon>Bacillota</taxon>
        <taxon>Clostridia</taxon>
        <taxon>Lachnospirales</taxon>
        <taxon>Lachnospiraceae</taxon>
        <taxon>Faecalicatena</taxon>
    </lineage>
</organism>
<sequence length="268" mass="30555">MDGKGKITVRCKDLCKTFYAKNRKQDEENEVIRNLNLEVRENEFLVLFGPGQCGKTTILNLMAGLVEPTSGEIEVNGKKVDGPSKDRGMVYQTTALFPWMSVMKNVSFGPRMQGVKKAEWKKRAQYYIDLVGLTGFEDSYPVKLSGGMQQRVGIARAYCNDPDVIFMDEPFGHLDAQTRYLMEEEIEKICSKEKRTVIFVTNNVEEAIYLADRIVVLTDMPTTVKKEYMIEIPRPRDYTSKQFLSLREEITQCVEISGTFEEAGHGDE</sequence>
<keyword evidence="1" id="KW-0813">Transport</keyword>
<dbReference type="InterPro" id="IPR003593">
    <property type="entry name" value="AAA+_ATPase"/>
</dbReference>
<dbReference type="Pfam" id="PF00005">
    <property type="entry name" value="ABC_tran"/>
    <property type="match status" value="1"/>
</dbReference>
<dbReference type="PROSITE" id="PS00211">
    <property type="entry name" value="ABC_TRANSPORTER_1"/>
    <property type="match status" value="1"/>
</dbReference>
<accession>A0ABS6D8A8</accession>
<dbReference type="CDD" id="cd03293">
    <property type="entry name" value="ABC_NrtD_SsuB_transporters"/>
    <property type="match status" value="1"/>
</dbReference>
<protein>
    <submittedName>
        <fullName evidence="3">ABC transporter ATP-binding protein</fullName>
    </submittedName>
</protein>
<dbReference type="PROSITE" id="PS50893">
    <property type="entry name" value="ABC_TRANSPORTER_2"/>
    <property type="match status" value="1"/>
</dbReference>
<dbReference type="Proteomes" id="UP000723714">
    <property type="component" value="Unassembled WGS sequence"/>
</dbReference>
<proteinExistence type="predicted"/>
<dbReference type="SMART" id="SM00382">
    <property type="entry name" value="AAA"/>
    <property type="match status" value="1"/>
</dbReference>
<evidence type="ECO:0000313" key="4">
    <source>
        <dbReference type="Proteomes" id="UP000723714"/>
    </source>
</evidence>
<dbReference type="EMBL" id="JABACJ020000019">
    <property type="protein sequence ID" value="MBU3877495.1"/>
    <property type="molecule type" value="Genomic_DNA"/>
</dbReference>
<dbReference type="InterPro" id="IPR003439">
    <property type="entry name" value="ABC_transporter-like_ATP-bd"/>
</dbReference>
<dbReference type="GO" id="GO:0005524">
    <property type="term" value="F:ATP binding"/>
    <property type="evidence" value="ECO:0007669"/>
    <property type="project" value="UniProtKB-KW"/>
</dbReference>
<evidence type="ECO:0000256" key="1">
    <source>
        <dbReference type="ARBA" id="ARBA00022448"/>
    </source>
</evidence>